<keyword evidence="1" id="KW-1185">Reference proteome</keyword>
<dbReference type="Proteomes" id="UP000887565">
    <property type="component" value="Unplaced"/>
</dbReference>
<dbReference type="AlphaFoldDB" id="A0A915IJL7"/>
<protein>
    <submittedName>
        <fullName evidence="2">Uncharacterized protein</fullName>
    </submittedName>
</protein>
<organism evidence="1 2">
    <name type="scientific">Romanomermis culicivorax</name>
    <name type="common">Nematode worm</name>
    <dbReference type="NCBI Taxonomy" id="13658"/>
    <lineage>
        <taxon>Eukaryota</taxon>
        <taxon>Metazoa</taxon>
        <taxon>Ecdysozoa</taxon>
        <taxon>Nematoda</taxon>
        <taxon>Enoplea</taxon>
        <taxon>Dorylaimia</taxon>
        <taxon>Mermithida</taxon>
        <taxon>Mermithoidea</taxon>
        <taxon>Mermithidae</taxon>
        <taxon>Romanomermis</taxon>
    </lineage>
</organism>
<reference evidence="2" key="1">
    <citation type="submission" date="2022-11" db="UniProtKB">
        <authorList>
            <consortium name="WormBaseParasite"/>
        </authorList>
    </citation>
    <scope>IDENTIFICATION</scope>
</reference>
<accession>A0A915IJL7</accession>
<name>A0A915IJL7_ROMCU</name>
<proteinExistence type="predicted"/>
<evidence type="ECO:0000313" key="1">
    <source>
        <dbReference type="Proteomes" id="UP000887565"/>
    </source>
</evidence>
<evidence type="ECO:0000313" key="2">
    <source>
        <dbReference type="WBParaSite" id="nRc.2.0.1.t14054-RA"/>
    </source>
</evidence>
<sequence>MELLVAQNSEESLAEKSPKFFPHRWPIMMRGISEMQQVIDDHLLNTLKTLIRTQNHSCNPREEMKTSKKSSPAQLIIEPLLFSPARL</sequence>
<dbReference type="WBParaSite" id="nRc.2.0.1.t14054-RA">
    <property type="protein sequence ID" value="nRc.2.0.1.t14054-RA"/>
    <property type="gene ID" value="nRc.2.0.1.g14054"/>
</dbReference>